<dbReference type="GeneID" id="11774612"/>
<reference evidence="1 2" key="1">
    <citation type="submission" date="2007-11" db="EMBL/GenBank/DDBJ databases">
        <title>Complete sequence of chromosome of Shewanella baltica OS195.</title>
        <authorList>
            <consortium name="US DOE Joint Genome Institute"/>
            <person name="Copeland A."/>
            <person name="Lucas S."/>
            <person name="Lapidus A."/>
            <person name="Barry K."/>
            <person name="Glavina del Rio T."/>
            <person name="Dalin E."/>
            <person name="Tice H."/>
            <person name="Pitluck S."/>
            <person name="Chain P."/>
            <person name="Malfatti S."/>
            <person name="Shin M."/>
            <person name="Vergez L."/>
            <person name="Schmutz J."/>
            <person name="Larimer F."/>
            <person name="Land M."/>
            <person name="Hauser L."/>
            <person name="Kyrpides N."/>
            <person name="Kim E."/>
            <person name="Brettar I."/>
            <person name="Rodrigues J."/>
            <person name="Konstantinidis K."/>
            <person name="Klappenbach J."/>
            <person name="Hofle M."/>
            <person name="Tiedje J."/>
            <person name="Richardson P."/>
        </authorList>
    </citation>
    <scope>NUCLEOTIDE SEQUENCE [LARGE SCALE GENOMIC DNA]</scope>
    <source>
        <strain evidence="1 2">OS195</strain>
    </source>
</reference>
<keyword evidence="1" id="KW-0132">Cell division</keyword>
<dbReference type="RefSeq" id="WP_006085873.1">
    <property type="nucleotide sequence ID" value="NC_009997.1"/>
</dbReference>
<dbReference type="EMBL" id="CP000891">
    <property type="protein sequence ID" value="ABX48196.1"/>
    <property type="molecule type" value="Genomic_DNA"/>
</dbReference>
<proteinExistence type="predicted"/>
<organism evidence="1 2">
    <name type="scientific">Shewanella baltica (strain OS195)</name>
    <dbReference type="NCBI Taxonomy" id="399599"/>
    <lineage>
        <taxon>Bacteria</taxon>
        <taxon>Pseudomonadati</taxon>
        <taxon>Pseudomonadota</taxon>
        <taxon>Gammaproteobacteria</taxon>
        <taxon>Alteromonadales</taxon>
        <taxon>Shewanellaceae</taxon>
        <taxon>Shewanella</taxon>
    </lineage>
</organism>
<dbReference type="Proteomes" id="UP000000770">
    <property type="component" value="Chromosome"/>
</dbReference>
<dbReference type="AlphaFoldDB" id="A9L3E7"/>
<dbReference type="GO" id="GO:0051301">
    <property type="term" value="P:cell division"/>
    <property type="evidence" value="ECO:0007669"/>
    <property type="project" value="UniProtKB-KW"/>
</dbReference>
<dbReference type="Pfam" id="PF13671">
    <property type="entry name" value="AAA_33"/>
    <property type="match status" value="1"/>
</dbReference>
<dbReference type="Gene3D" id="3.40.50.300">
    <property type="entry name" value="P-loop containing nucleotide triphosphate hydrolases"/>
    <property type="match status" value="1"/>
</dbReference>
<dbReference type="SUPFAM" id="SSF52540">
    <property type="entry name" value="P-loop containing nucleoside triphosphate hydrolases"/>
    <property type="match status" value="1"/>
</dbReference>
<protein>
    <submittedName>
        <fullName evidence="1">Cell division protein ZipA</fullName>
    </submittedName>
</protein>
<dbReference type="HOGENOM" id="CLU_105030_3_0_6"/>
<name>A9L3E7_SHEB9</name>
<sequence length="188" mass="21235">MTEQNALGQEVSKGTLIFLCGKMGAGKSTLSRQLAEAEDRVLISEDEWLAALYADEINDFDTYLKYSARLKPLLKKHVLELLCSGVSVVMDFPANTVNQRLWFRSIFTDCGAPHKLMHLNHSDALCLSQLDKRRQSHPESAMFDTEAMFWHVSGYFQPPTLDEGFELEVIEKVIESQAIESLVTEASY</sequence>
<evidence type="ECO:0000313" key="2">
    <source>
        <dbReference type="Proteomes" id="UP000000770"/>
    </source>
</evidence>
<dbReference type="KEGG" id="sbn:Sbal195_1020"/>
<gene>
    <name evidence="1" type="ordered locus">Sbal195_1020</name>
</gene>
<evidence type="ECO:0000313" key="1">
    <source>
        <dbReference type="EMBL" id="ABX48196.1"/>
    </source>
</evidence>
<keyword evidence="1" id="KW-0131">Cell cycle</keyword>
<accession>A9L3E7</accession>
<dbReference type="InterPro" id="IPR027417">
    <property type="entry name" value="P-loop_NTPase"/>
</dbReference>